<keyword evidence="9" id="KW-1185">Reference proteome</keyword>
<dbReference type="PANTHER" id="PTHR30026:SF20">
    <property type="entry name" value="OUTER MEMBRANE PROTEIN TOLC"/>
    <property type="match status" value="1"/>
</dbReference>
<protein>
    <submittedName>
        <fullName evidence="8">TolC family protein</fullName>
    </submittedName>
</protein>
<dbReference type="InterPro" id="IPR003423">
    <property type="entry name" value="OMP_efflux"/>
</dbReference>
<dbReference type="Pfam" id="PF02321">
    <property type="entry name" value="OEP"/>
    <property type="match status" value="2"/>
</dbReference>
<dbReference type="PANTHER" id="PTHR30026">
    <property type="entry name" value="OUTER MEMBRANE PROTEIN TOLC"/>
    <property type="match status" value="1"/>
</dbReference>
<dbReference type="Proteomes" id="UP001172082">
    <property type="component" value="Unassembled WGS sequence"/>
</dbReference>
<sequence length="455" mass="51529">MFKKYIATVIGFLCMVPSFCQEKLSLSDAIQLGLKNNYDVQIERENVDIASNNNNIGEAGLLPRLSLNVNQNNSLTDNVKTATPFQTQGETIANSLSPTLSLNWTLFDGFRARTTSHRLAKLQEETQGNASIVIANTIQSTILGYYVAVLELERLRLFERNMKLSKDKYEYLKIKKELGSAVSTELLLEENNYLTDSTSYINQQLQYRNAIRNLNILLAVKDQDTDYELTDSLAFAVVDYQYDDLHAKMTNENVDLKKQYLTQSLLNYDTRISRADLYPNLSLSTGYTDGRTRIDLSNASFPSSEGPTPGPADPLTTRTTTLFANFTLSFNLFNGGKVKRAIRNAMIREDIGNLRIEKLKESLNKDLLSALDEYNTRRLLDGINERKVRAAQLNLEISQEKFKSGTINSFDYRTVQNNYLSAAFEKLQSVYNLIDSNVSLMRLTGGIIKEHQNEE</sequence>
<comment type="similarity">
    <text evidence="2">Belongs to the outer membrane factor (OMF) (TC 1.B.17) family.</text>
</comment>
<evidence type="ECO:0000313" key="8">
    <source>
        <dbReference type="EMBL" id="MDN5205317.1"/>
    </source>
</evidence>
<evidence type="ECO:0000256" key="4">
    <source>
        <dbReference type="ARBA" id="ARBA00022452"/>
    </source>
</evidence>
<dbReference type="Gene3D" id="1.20.1600.10">
    <property type="entry name" value="Outer membrane efflux proteins (OEP)"/>
    <property type="match status" value="1"/>
</dbReference>
<evidence type="ECO:0000256" key="6">
    <source>
        <dbReference type="ARBA" id="ARBA00023136"/>
    </source>
</evidence>
<name>A0ABT8KX32_9BACT</name>
<evidence type="ECO:0000256" key="5">
    <source>
        <dbReference type="ARBA" id="ARBA00022692"/>
    </source>
</evidence>
<evidence type="ECO:0000256" key="3">
    <source>
        <dbReference type="ARBA" id="ARBA00022448"/>
    </source>
</evidence>
<keyword evidence="5" id="KW-0812">Transmembrane</keyword>
<keyword evidence="3" id="KW-0813">Transport</keyword>
<dbReference type="RefSeq" id="WP_346755339.1">
    <property type="nucleotide sequence ID" value="NZ_JAUJEA010000016.1"/>
</dbReference>
<comment type="subcellular location">
    <subcellularLocation>
        <location evidence="1">Cell outer membrane</location>
    </subcellularLocation>
</comment>
<dbReference type="EMBL" id="JAUJEA010000016">
    <property type="protein sequence ID" value="MDN5205317.1"/>
    <property type="molecule type" value="Genomic_DNA"/>
</dbReference>
<keyword evidence="6" id="KW-0472">Membrane</keyword>
<evidence type="ECO:0000313" key="9">
    <source>
        <dbReference type="Proteomes" id="UP001172082"/>
    </source>
</evidence>
<evidence type="ECO:0000256" key="7">
    <source>
        <dbReference type="ARBA" id="ARBA00023237"/>
    </source>
</evidence>
<reference evidence="8" key="1">
    <citation type="submission" date="2023-06" db="EMBL/GenBank/DDBJ databases">
        <title>Genomic of Parafulvivirga corallium.</title>
        <authorList>
            <person name="Wang G."/>
        </authorList>
    </citation>
    <scope>NUCLEOTIDE SEQUENCE</scope>
    <source>
        <strain evidence="8">BMA10</strain>
    </source>
</reference>
<gene>
    <name evidence="8" type="ORF">QQ008_28290</name>
</gene>
<proteinExistence type="inferred from homology"/>
<dbReference type="SUPFAM" id="SSF56954">
    <property type="entry name" value="Outer membrane efflux proteins (OEP)"/>
    <property type="match status" value="1"/>
</dbReference>
<keyword evidence="4" id="KW-1134">Transmembrane beta strand</keyword>
<accession>A0ABT8KX32</accession>
<dbReference type="InterPro" id="IPR051906">
    <property type="entry name" value="TolC-like"/>
</dbReference>
<evidence type="ECO:0000256" key="2">
    <source>
        <dbReference type="ARBA" id="ARBA00007613"/>
    </source>
</evidence>
<organism evidence="8 9">
    <name type="scientific">Splendidivirga corallicola</name>
    <dbReference type="NCBI Taxonomy" id="3051826"/>
    <lineage>
        <taxon>Bacteria</taxon>
        <taxon>Pseudomonadati</taxon>
        <taxon>Bacteroidota</taxon>
        <taxon>Cytophagia</taxon>
        <taxon>Cytophagales</taxon>
        <taxon>Splendidivirgaceae</taxon>
        <taxon>Splendidivirga</taxon>
    </lineage>
</organism>
<evidence type="ECO:0000256" key="1">
    <source>
        <dbReference type="ARBA" id="ARBA00004442"/>
    </source>
</evidence>
<comment type="caution">
    <text evidence="8">The sequence shown here is derived from an EMBL/GenBank/DDBJ whole genome shotgun (WGS) entry which is preliminary data.</text>
</comment>
<keyword evidence="7" id="KW-0998">Cell outer membrane</keyword>